<reference evidence="3" key="1">
    <citation type="submission" date="2016-03" db="EMBL/GenBank/DDBJ databases">
        <authorList>
            <person name="Sibley D."/>
            <person name="Venepally P."/>
            <person name="Karamycheva S."/>
            <person name="Hadjithomas M."/>
            <person name="Khan A."/>
            <person name="Brunk B."/>
            <person name="Roos D."/>
            <person name="Caler E."/>
            <person name="Lorenzi H."/>
        </authorList>
    </citation>
    <scope>NUCLEOTIDE SEQUENCE [LARGE SCALE GENOMIC DNA]</scope>
    <source>
        <strain evidence="3">TgCatPRC2</strain>
    </source>
</reference>
<sequence length="363" mass="38276">LEVVGSETGVSVGGDACLSPSLASALSSLPASSVLAKVEPVSSPPAALGPLHLPPSACSRFASASDLQVSPRLPVSSPSSPSASRLASPARARRGLAPETGGSRSLGSSLEPGGDSAPCCCPHSRSATRCCCYEISPPFFFTTTSASPFSSSFQPFMFPSQGSLLPLSLHSSSPQLCEHAPCLDALQTQQCRRPQPRRRRGRRRWKVLPHASPPLLEEVETHQQIRQPAGAGALHRHVESLQLYACGGSSARQGGTEAPGEAAHAQRRPTSEVTVGEETPTQRGAETFLARSTARTARPGAGARPLQRRHGRVPSQQSPPSPPLSRSQVKRQTVCFLPHGLSSSPALLYSCPSAPAHRLRRKR</sequence>
<proteinExistence type="predicted"/>
<feature type="compositionally biased region" description="Low complexity" evidence="1">
    <location>
        <begin position="290"/>
        <end position="305"/>
    </location>
</feature>
<evidence type="ECO:0000313" key="3">
    <source>
        <dbReference type="Proteomes" id="UP000075225"/>
    </source>
</evidence>
<dbReference type="EMBL" id="AHZP02000463">
    <property type="protein sequence ID" value="KYK70731.1"/>
    <property type="molecule type" value="Genomic_DNA"/>
</dbReference>
<dbReference type="Proteomes" id="UP000075225">
    <property type="component" value="Unassembled WGS sequence"/>
</dbReference>
<feature type="region of interest" description="Disordered" evidence="1">
    <location>
        <begin position="70"/>
        <end position="114"/>
    </location>
</feature>
<feature type="region of interest" description="Disordered" evidence="1">
    <location>
        <begin position="249"/>
        <end position="363"/>
    </location>
</feature>
<protein>
    <submittedName>
        <fullName evidence="2">Uncharacterized protein</fullName>
    </submittedName>
</protein>
<name>A0A151HNA2_TOXGO</name>
<organism evidence="2 3">
    <name type="scientific">Toxoplasma gondii TgCatPRC2</name>
    <dbReference type="NCBI Taxonomy" id="1130821"/>
    <lineage>
        <taxon>Eukaryota</taxon>
        <taxon>Sar</taxon>
        <taxon>Alveolata</taxon>
        <taxon>Apicomplexa</taxon>
        <taxon>Conoidasida</taxon>
        <taxon>Coccidia</taxon>
        <taxon>Eucoccidiorida</taxon>
        <taxon>Eimeriorina</taxon>
        <taxon>Sarcocystidae</taxon>
        <taxon>Toxoplasma</taxon>
    </lineage>
</organism>
<feature type="non-terminal residue" evidence="2">
    <location>
        <position position="1"/>
    </location>
</feature>
<accession>A0A151HNA2</accession>
<dbReference type="AlphaFoldDB" id="A0A151HNA2"/>
<comment type="caution">
    <text evidence="2">The sequence shown here is derived from an EMBL/GenBank/DDBJ whole genome shotgun (WGS) entry which is preliminary data.</text>
</comment>
<evidence type="ECO:0000256" key="1">
    <source>
        <dbReference type="SAM" id="MobiDB-lite"/>
    </source>
</evidence>
<dbReference type="VEuPathDB" id="ToxoDB:TGPRC2_263610D"/>
<feature type="compositionally biased region" description="Low complexity" evidence="1">
    <location>
        <begin position="70"/>
        <end position="98"/>
    </location>
</feature>
<gene>
    <name evidence="2" type="ORF">TGPRC2_263610D</name>
</gene>
<evidence type="ECO:0000313" key="2">
    <source>
        <dbReference type="EMBL" id="KYK70731.1"/>
    </source>
</evidence>